<dbReference type="InterPro" id="IPR003382">
    <property type="entry name" value="Flavoprotein"/>
</dbReference>
<dbReference type="Pfam" id="PF04127">
    <property type="entry name" value="DFP"/>
    <property type="match status" value="1"/>
</dbReference>
<comment type="similarity">
    <text evidence="3 4">In the C-terminal section; belongs to the PPC synthetase family.</text>
</comment>
<keyword evidence="8" id="KW-1185">Reference proteome</keyword>
<organism evidence="7 8">
    <name type="scientific">Corynebacterium crudilactis</name>
    <dbReference type="NCBI Taxonomy" id="1652495"/>
    <lineage>
        <taxon>Bacteria</taxon>
        <taxon>Bacillati</taxon>
        <taxon>Actinomycetota</taxon>
        <taxon>Actinomycetes</taxon>
        <taxon>Mycobacteriales</taxon>
        <taxon>Corynebacteriaceae</taxon>
        <taxon>Corynebacterium</taxon>
    </lineage>
</organism>
<feature type="binding site" evidence="3">
    <location>
        <position position="301"/>
    </location>
    <ligand>
        <name>CTP</name>
        <dbReference type="ChEBI" id="CHEBI:37563"/>
    </ligand>
</feature>
<dbReference type="PANTHER" id="PTHR14359">
    <property type="entry name" value="HOMO-OLIGOMERIC FLAVIN CONTAINING CYS DECARBOXYLASE FAMILY"/>
    <property type="match status" value="1"/>
</dbReference>
<comment type="pathway">
    <text evidence="3 4">Cofactor biosynthesis; coenzyme A biosynthesis; CoA from (R)-pantothenate: step 3/5.</text>
</comment>
<dbReference type="GO" id="GO:0071513">
    <property type="term" value="C:phosphopantothenoylcysteine decarboxylase complex"/>
    <property type="evidence" value="ECO:0007669"/>
    <property type="project" value="TreeGrafter"/>
</dbReference>
<keyword evidence="3" id="KW-0511">Multifunctional enzyme</keyword>
<feature type="binding site" evidence="3">
    <location>
        <position position="364"/>
    </location>
    <ligand>
        <name>CTP</name>
        <dbReference type="ChEBI" id="CHEBI:37563"/>
    </ligand>
</feature>
<feature type="region of interest" description="Phosphopantothenoylcysteine decarboxylase" evidence="3">
    <location>
        <begin position="1"/>
        <end position="201"/>
    </location>
</feature>
<evidence type="ECO:0000256" key="1">
    <source>
        <dbReference type="ARBA" id="ARBA00022793"/>
    </source>
</evidence>
<feature type="binding site" evidence="3">
    <location>
        <position position="291"/>
    </location>
    <ligand>
        <name>CTP</name>
        <dbReference type="ChEBI" id="CHEBI:37563"/>
    </ligand>
</feature>
<keyword evidence="3 4" id="KW-0436">Ligase</keyword>
<comment type="catalytic activity">
    <reaction evidence="3 4">
        <text>(R)-4'-phosphopantothenate + L-cysteine + CTP = N-[(R)-4-phosphopantothenoyl]-L-cysteine + CMP + diphosphate + H(+)</text>
        <dbReference type="Rhea" id="RHEA:19397"/>
        <dbReference type="ChEBI" id="CHEBI:10986"/>
        <dbReference type="ChEBI" id="CHEBI:15378"/>
        <dbReference type="ChEBI" id="CHEBI:33019"/>
        <dbReference type="ChEBI" id="CHEBI:35235"/>
        <dbReference type="ChEBI" id="CHEBI:37563"/>
        <dbReference type="ChEBI" id="CHEBI:59458"/>
        <dbReference type="ChEBI" id="CHEBI:60377"/>
        <dbReference type="EC" id="6.3.2.5"/>
    </reaction>
</comment>
<dbReference type="InterPro" id="IPR007085">
    <property type="entry name" value="DNA/pantothenate-metab_flavo_C"/>
</dbReference>
<dbReference type="EC" id="4.1.1.36" evidence="3"/>
<feature type="binding site" evidence="3">
    <location>
        <position position="368"/>
    </location>
    <ligand>
        <name>CTP</name>
        <dbReference type="ChEBI" id="CHEBI:37563"/>
    </ligand>
</feature>
<accession>A0A172QX88</accession>
<feature type="binding site" evidence="3">
    <location>
        <begin position="322"/>
        <end position="325"/>
    </location>
    <ligand>
        <name>CTP</name>
        <dbReference type="ChEBI" id="CHEBI:37563"/>
    </ligand>
</feature>
<dbReference type="InterPro" id="IPR005252">
    <property type="entry name" value="CoaBC"/>
</dbReference>
<dbReference type="Proteomes" id="UP000076929">
    <property type="component" value="Chromosome"/>
</dbReference>
<dbReference type="GO" id="GO:0015941">
    <property type="term" value="P:pantothenate catabolic process"/>
    <property type="evidence" value="ECO:0007669"/>
    <property type="project" value="InterPro"/>
</dbReference>
<dbReference type="AlphaFoldDB" id="A0A172QX88"/>
<keyword evidence="2 3" id="KW-0456">Lyase</keyword>
<dbReference type="Gene3D" id="3.40.50.10300">
    <property type="entry name" value="CoaB-like"/>
    <property type="match status" value="1"/>
</dbReference>
<comment type="similarity">
    <text evidence="3 4">In the N-terminal section; belongs to the HFCD (homo-oligomeric flavin containing Cys decarboxylase) superfamily.</text>
</comment>
<dbReference type="OrthoDB" id="9802554at2"/>
<dbReference type="Pfam" id="PF02441">
    <property type="entry name" value="Flavoprotein"/>
    <property type="match status" value="1"/>
</dbReference>
<dbReference type="GO" id="GO:0010181">
    <property type="term" value="F:FMN binding"/>
    <property type="evidence" value="ECO:0007669"/>
    <property type="project" value="UniProtKB-UniRule"/>
</dbReference>
<sequence length="425" mass="44263">MDNASSSTSASQPRPRNIVVGVAGGIAAYKACHIVRAFKETGDNVRVVPTEAALNFVGKATFEALSGNPVSTTVFDAVDSVQHVKVGQEADLIVIAPATADLMARIVMGRGDDLLAATLLVATCPVVIAPAMHTEMWFNPATVANVATLRSRGITVLEPAHGRLTGKDTGPGRLPDPEQIVDLANAIHAGTRLPQDMVGKKVVITAGGTHEHIDPVRFIGNSSSGRQGFALGEIAAQRGAKVTIVAGSVAELSVPAGAEIVPVVSTQDMYEAVHKHAVDADFIVMAAAVADFTPATQATSKLKKGSDAGEDALSTISLVENPDILATTVTRRSKGELSKNPIIVGFAAETGDEGTSALEYARKKLQKKGCDLLMCNEVGKGKVFGQKHNQGWILDATGGVSEVVHGSKIEVSAQIWDAAVAFRNA</sequence>
<comment type="pathway">
    <text evidence="3 4">Cofactor biosynthesis; coenzyme A biosynthesis; CoA from (R)-pantothenate: step 2/5.</text>
</comment>
<reference evidence="7 8" key="1">
    <citation type="submission" date="2016-05" db="EMBL/GenBank/DDBJ databases">
        <title>Complete genome sequence of Corynebacterium crudilactis, a new Corynebacterium species isolated from raw cow's milk.</title>
        <authorList>
            <person name="Christian R."/>
            <person name="Zimmermann J."/>
            <person name="Lipski A."/>
            <person name="Kalinowski J."/>
        </authorList>
    </citation>
    <scope>NUCLEOTIDE SEQUENCE [LARGE SCALE GENOMIC DNA]</scope>
    <source>
        <strain evidence="7 8">JZ16</strain>
    </source>
</reference>
<dbReference type="EC" id="6.3.2.5" evidence="3"/>
<comment type="function">
    <text evidence="4">Catalyzes two steps in the biosynthesis of coenzyme A. In the first step cysteine is conjugated to 4'-phosphopantothenate to form 4-phosphopantothenoylcysteine, in the latter compound is decarboxylated to form 4'-phosphopantotheine.</text>
</comment>
<keyword evidence="3" id="KW-0479">Metal-binding</keyword>
<comment type="catalytic activity">
    <reaction evidence="3 4">
        <text>N-[(R)-4-phosphopantothenoyl]-L-cysteine + H(+) = (R)-4'-phosphopantetheine + CO2</text>
        <dbReference type="Rhea" id="RHEA:16793"/>
        <dbReference type="ChEBI" id="CHEBI:15378"/>
        <dbReference type="ChEBI" id="CHEBI:16526"/>
        <dbReference type="ChEBI" id="CHEBI:59458"/>
        <dbReference type="ChEBI" id="CHEBI:61723"/>
        <dbReference type="EC" id="4.1.1.36"/>
    </reaction>
</comment>
<dbReference type="Gene3D" id="3.40.50.1950">
    <property type="entry name" value="Flavin prenyltransferase-like"/>
    <property type="match status" value="1"/>
</dbReference>
<evidence type="ECO:0000259" key="5">
    <source>
        <dbReference type="Pfam" id="PF02441"/>
    </source>
</evidence>
<dbReference type="GO" id="GO:0046872">
    <property type="term" value="F:metal ion binding"/>
    <property type="evidence" value="ECO:0007669"/>
    <property type="project" value="UniProtKB-KW"/>
</dbReference>
<feature type="domain" description="Flavoprotein" evidence="5">
    <location>
        <begin position="17"/>
        <end position="182"/>
    </location>
</feature>
<evidence type="ECO:0000313" key="7">
    <source>
        <dbReference type="EMBL" id="ANE05333.1"/>
    </source>
</evidence>
<evidence type="ECO:0000256" key="3">
    <source>
        <dbReference type="HAMAP-Rule" id="MF_02225"/>
    </source>
</evidence>
<evidence type="ECO:0000256" key="2">
    <source>
        <dbReference type="ARBA" id="ARBA00023239"/>
    </source>
</evidence>
<keyword evidence="3 4" id="KW-0285">Flavoprotein</keyword>
<dbReference type="SUPFAM" id="SSF102645">
    <property type="entry name" value="CoaB-like"/>
    <property type="match status" value="1"/>
</dbReference>
<keyword evidence="3 4" id="KW-0288">FMN</keyword>
<evidence type="ECO:0000313" key="8">
    <source>
        <dbReference type="Proteomes" id="UP000076929"/>
    </source>
</evidence>
<evidence type="ECO:0000256" key="4">
    <source>
        <dbReference type="RuleBase" id="RU364078"/>
    </source>
</evidence>
<dbReference type="RefSeq" id="WP_066569706.1">
    <property type="nucleotide sequence ID" value="NZ_CP015622.1"/>
</dbReference>
<dbReference type="UniPathway" id="UPA00241">
    <property type="reaction ID" value="UER00353"/>
</dbReference>
<comment type="caution">
    <text evidence="3">Lacks conserved residue(s) required for the propagation of feature annotation.</text>
</comment>
<keyword evidence="1 3" id="KW-0210">Decarboxylase</keyword>
<comment type="function">
    <text evidence="3">Catalyzes two sequential steps in the biosynthesis of coenzyme A. In the first step cysteine is conjugated to 4'-phosphopantothenate to form 4-phosphopantothenoylcysteine. In the second step the latter compound is decarboxylated to form 4'-phosphopantotheine.</text>
</comment>
<dbReference type="InterPro" id="IPR036551">
    <property type="entry name" value="Flavin_trans-like"/>
</dbReference>
<dbReference type="STRING" id="1652495.ccrud_07750"/>
<dbReference type="SUPFAM" id="SSF52507">
    <property type="entry name" value="Homo-oligomeric flavin-containing Cys decarboxylases, HFCD"/>
    <property type="match status" value="1"/>
</dbReference>
<evidence type="ECO:0000259" key="6">
    <source>
        <dbReference type="Pfam" id="PF04127"/>
    </source>
</evidence>
<feature type="domain" description="DNA/pantothenate metabolism flavoprotein C-terminal" evidence="6">
    <location>
        <begin position="198"/>
        <end position="419"/>
    </location>
</feature>
<proteinExistence type="inferred from homology"/>
<dbReference type="KEGG" id="ccjz:ccrud_07750"/>
<comment type="cofactor">
    <cofactor evidence="3">
        <name>FMN</name>
        <dbReference type="ChEBI" id="CHEBI:58210"/>
    </cofactor>
    <text evidence="3">Binds 1 FMN per subunit.</text>
</comment>
<dbReference type="EMBL" id="CP015622">
    <property type="protein sequence ID" value="ANE05333.1"/>
    <property type="molecule type" value="Genomic_DNA"/>
</dbReference>
<name>A0A172QX88_9CORY</name>
<dbReference type="HAMAP" id="MF_02225">
    <property type="entry name" value="CoaBC"/>
    <property type="match status" value="1"/>
</dbReference>
<dbReference type="GO" id="GO:0004633">
    <property type="term" value="F:phosphopantothenoylcysteine decarboxylase activity"/>
    <property type="evidence" value="ECO:0007669"/>
    <property type="project" value="UniProtKB-UniRule"/>
</dbReference>
<comment type="cofactor">
    <cofactor evidence="3">
        <name>Mg(2+)</name>
        <dbReference type="ChEBI" id="CHEBI:18420"/>
    </cofactor>
</comment>
<keyword evidence="3" id="KW-0460">Magnesium</keyword>
<gene>
    <name evidence="3" type="primary">coaBC</name>
    <name evidence="7" type="ORF">ccrud_07750</name>
</gene>
<dbReference type="GO" id="GO:0004632">
    <property type="term" value="F:phosphopantothenate--cysteine ligase activity"/>
    <property type="evidence" value="ECO:0007669"/>
    <property type="project" value="UniProtKB-UniRule"/>
</dbReference>
<feature type="binding site" evidence="3">
    <location>
        <position position="346"/>
    </location>
    <ligand>
        <name>CTP</name>
        <dbReference type="ChEBI" id="CHEBI:37563"/>
    </ligand>
</feature>
<dbReference type="GO" id="GO:0015937">
    <property type="term" value="P:coenzyme A biosynthetic process"/>
    <property type="evidence" value="ECO:0007669"/>
    <property type="project" value="UniProtKB-UniRule"/>
</dbReference>
<dbReference type="NCBIfam" id="TIGR00521">
    <property type="entry name" value="coaBC_dfp"/>
    <property type="match status" value="1"/>
</dbReference>
<dbReference type="PANTHER" id="PTHR14359:SF6">
    <property type="entry name" value="PHOSPHOPANTOTHENOYLCYSTEINE DECARBOXYLASE"/>
    <property type="match status" value="1"/>
</dbReference>
<feature type="region of interest" description="Phosphopantothenate--cysteine ligase" evidence="3">
    <location>
        <begin position="202"/>
        <end position="425"/>
    </location>
</feature>
<protein>
    <recommendedName>
        <fullName evidence="3">Coenzyme A biosynthesis bifunctional protein CoaBC</fullName>
    </recommendedName>
    <alternativeName>
        <fullName evidence="3">DNA/pantothenate metabolism flavoprotein</fullName>
    </alternativeName>
    <alternativeName>
        <fullName evidence="3">Phosphopantothenoylcysteine synthetase/decarboxylase</fullName>
        <shortName evidence="3">PPCS-PPCDC</shortName>
    </alternativeName>
    <domain>
        <recommendedName>
            <fullName evidence="3">Phosphopantothenoylcysteine decarboxylase</fullName>
            <shortName evidence="3">PPC decarboxylase</shortName>
            <shortName evidence="3">PPC-DC</shortName>
            <ecNumber evidence="3">4.1.1.36</ecNumber>
        </recommendedName>
        <alternativeName>
            <fullName evidence="3">CoaC</fullName>
        </alternativeName>
    </domain>
    <domain>
        <recommendedName>
            <fullName evidence="3">Phosphopantothenate--cysteine ligase</fullName>
            <ecNumber evidence="3">6.3.2.5</ecNumber>
        </recommendedName>
        <alternativeName>
            <fullName evidence="3">CoaB</fullName>
        </alternativeName>
        <alternativeName>
            <fullName evidence="3">Phosphopantothenoylcysteine synthetase</fullName>
            <shortName evidence="3">PPC synthetase</shortName>
            <shortName evidence="3">PPC-S</shortName>
        </alternativeName>
    </domain>
</protein>
<dbReference type="InterPro" id="IPR035929">
    <property type="entry name" value="CoaB-like_sf"/>
</dbReference>